<name>A0AAD9JKX7_9ANNE</name>
<feature type="region of interest" description="Disordered" evidence="1">
    <location>
        <begin position="90"/>
        <end position="115"/>
    </location>
</feature>
<evidence type="ECO:0000313" key="2">
    <source>
        <dbReference type="EMBL" id="KAK2154626.1"/>
    </source>
</evidence>
<keyword evidence="3" id="KW-1185">Reference proteome</keyword>
<sequence>MAERADCGENKERSGRYYVPMANTSNHFIGVVPKPPTEFRPTSSKKDSASERHKMLKLKISTTGGVKPSDSYDIVPTSAEYNEYENGELFASPETIPVESDESKGSSSRTRTGGSLARVLSEDRLKEPHKVPSLRKSQLTVSVPVSRVGPEPASDYQNTPFASVYTGVMEIFIVKQLVAPMLSKLFKSVTVFLFMSISSVFCD</sequence>
<feature type="compositionally biased region" description="Basic and acidic residues" evidence="1">
    <location>
        <begin position="44"/>
        <end position="53"/>
    </location>
</feature>
<dbReference type="EMBL" id="JAODUP010000262">
    <property type="protein sequence ID" value="KAK2154626.1"/>
    <property type="molecule type" value="Genomic_DNA"/>
</dbReference>
<proteinExistence type="predicted"/>
<feature type="region of interest" description="Disordered" evidence="1">
    <location>
        <begin position="29"/>
        <end position="53"/>
    </location>
</feature>
<feature type="compositionally biased region" description="Low complexity" evidence="1">
    <location>
        <begin position="105"/>
        <end position="115"/>
    </location>
</feature>
<evidence type="ECO:0000256" key="1">
    <source>
        <dbReference type="SAM" id="MobiDB-lite"/>
    </source>
</evidence>
<comment type="caution">
    <text evidence="2">The sequence shown here is derived from an EMBL/GenBank/DDBJ whole genome shotgun (WGS) entry which is preliminary data.</text>
</comment>
<accession>A0AAD9JKX7</accession>
<dbReference type="AlphaFoldDB" id="A0AAD9JKX7"/>
<protein>
    <submittedName>
        <fullName evidence="2">Uncharacterized protein</fullName>
    </submittedName>
</protein>
<dbReference type="Proteomes" id="UP001208570">
    <property type="component" value="Unassembled WGS sequence"/>
</dbReference>
<gene>
    <name evidence="2" type="ORF">LSH36_262g00019</name>
</gene>
<evidence type="ECO:0000313" key="3">
    <source>
        <dbReference type="Proteomes" id="UP001208570"/>
    </source>
</evidence>
<organism evidence="2 3">
    <name type="scientific">Paralvinella palmiformis</name>
    <dbReference type="NCBI Taxonomy" id="53620"/>
    <lineage>
        <taxon>Eukaryota</taxon>
        <taxon>Metazoa</taxon>
        <taxon>Spiralia</taxon>
        <taxon>Lophotrochozoa</taxon>
        <taxon>Annelida</taxon>
        <taxon>Polychaeta</taxon>
        <taxon>Sedentaria</taxon>
        <taxon>Canalipalpata</taxon>
        <taxon>Terebellida</taxon>
        <taxon>Terebelliformia</taxon>
        <taxon>Alvinellidae</taxon>
        <taxon>Paralvinella</taxon>
    </lineage>
</organism>
<reference evidence="2" key="1">
    <citation type="journal article" date="2023" name="Mol. Biol. Evol.">
        <title>Third-Generation Sequencing Reveals the Adaptive Role of the Epigenome in Three Deep-Sea Polychaetes.</title>
        <authorList>
            <person name="Perez M."/>
            <person name="Aroh O."/>
            <person name="Sun Y."/>
            <person name="Lan Y."/>
            <person name="Juniper S.K."/>
            <person name="Young C.R."/>
            <person name="Angers B."/>
            <person name="Qian P.Y."/>
        </authorList>
    </citation>
    <scope>NUCLEOTIDE SEQUENCE</scope>
    <source>
        <strain evidence="2">P08H-3</strain>
    </source>
</reference>